<organism evidence="2 3">
    <name type="scientific">Synaphobranchus kaupii</name>
    <name type="common">Kaup's arrowtooth eel</name>
    <dbReference type="NCBI Taxonomy" id="118154"/>
    <lineage>
        <taxon>Eukaryota</taxon>
        <taxon>Metazoa</taxon>
        <taxon>Chordata</taxon>
        <taxon>Craniata</taxon>
        <taxon>Vertebrata</taxon>
        <taxon>Euteleostomi</taxon>
        <taxon>Actinopterygii</taxon>
        <taxon>Neopterygii</taxon>
        <taxon>Teleostei</taxon>
        <taxon>Anguilliformes</taxon>
        <taxon>Synaphobranchidae</taxon>
        <taxon>Synaphobranchus</taxon>
    </lineage>
</organism>
<protein>
    <submittedName>
        <fullName evidence="2">Uncharacterized protein</fullName>
    </submittedName>
</protein>
<keyword evidence="1" id="KW-0175">Coiled coil</keyword>
<dbReference type="OrthoDB" id="10059413at2759"/>
<evidence type="ECO:0000313" key="2">
    <source>
        <dbReference type="EMBL" id="KAJ8368737.1"/>
    </source>
</evidence>
<feature type="coiled-coil region" evidence="1">
    <location>
        <begin position="39"/>
        <end position="112"/>
    </location>
</feature>
<sequence length="155" mass="17038">MPDTRASSRASPDANAALDLSPGQDAILQVITELRPELLTKAEAQSAEIRNQVDQLRAELKLANDDANAKSEALDKQVVALESAANSHSDSIVALERDMAKEKEAILRKSRQMKQLTTGDGDKIRVQPDYTQAVAKRRAEFNEVRGLLRTCEGIR</sequence>
<proteinExistence type="predicted"/>
<dbReference type="AlphaFoldDB" id="A0A9Q1FWH0"/>
<dbReference type="EMBL" id="JAINUF010000003">
    <property type="protein sequence ID" value="KAJ8368737.1"/>
    <property type="molecule type" value="Genomic_DNA"/>
</dbReference>
<evidence type="ECO:0000256" key="1">
    <source>
        <dbReference type="SAM" id="Coils"/>
    </source>
</evidence>
<keyword evidence="3" id="KW-1185">Reference proteome</keyword>
<reference evidence="2" key="1">
    <citation type="journal article" date="2023" name="Science">
        <title>Genome structures resolve the early diversification of teleost fishes.</title>
        <authorList>
            <person name="Parey E."/>
            <person name="Louis A."/>
            <person name="Montfort J."/>
            <person name="Bouchez O."/>
            <person name="Roques C."/>
            <person name="Iampietro C."/>
            <person name="Lluch J."/>
            <person name="Castinel A."/>
            <person name="Donnadieu C."/>
            <person name="Desvignes T."/>
            <person name="Floi Bucao C."/>
            <person name="Jouanno E."/>
            <person name="Wen M."/>
            <person name="Mejri S."/>
            <person name="Dirks R."/>
            <person name="Jansen H."/>
            <person name="Henkel C."/>
            <person name="Chen W.J."/>
            <person name="Zahm M."/>
            <person name="Cabau C."/>
            <person name="Klopp C."/>
            <person name="Thompson A.W."/>
            <person name="Robinson-Rechavi M."/>
            <person name="Braasch I."/>
            <person name="Lecointre G."/>
            <person name="Bobe J."/>
            <person name="Postlethwait J.H."/>
            <person name="Berthelot C."/>
            <person name="Roest Crollius H."/>
            <person name="Guiguen Y."/>
        </authorList>
    </citation>
    <scope>NUCLEOTIDE SEQUENCE</scope>
    <source>
        <strain evidence="2">WJC10195</strain>
    </source>
</reference>
<dbReference type="Proteomes" id="UP001152622">
    <property type="component" value="Chromosome 3"/>
</dbReference>
<evidence type="ECO:0000313" key="3">
    <source>
        <dbReference type="Proteomes" id="UP001152622"/>
    </source>
</evidence>
<comment type="caution">
    <text evidence="2">The sequence shown here is derived from an EMBL/GenBank/DDBJ whole genome shotgun (WGS) entry which is preliminary data.</text>
</comment>
<dbReference type="InterPro" id="IPR042566">
    <property type="entry name" value="L1_C"/>
</dbReference>
<dbReference type="Gene3D" id="3.30.250.20">
    <property type="entry name" value="L1 transposable element, C-terminal domain"/>
    <property type="match status" value="1"/>
</dbReference>
<accession>A0A9Q1FWH0</accession>
<gene>
    <name evidence="2" type="ORF">SKAU_G00087650</name>
</gene>
<name>A0A9Q1FWH0_SYNKA</name>